<feature type="region of interest" description="Disordered" evidence="1">
    <location>
        <begin position="1"/>
        <end position="58"/>
    </location>
</feature>
<feature type="compositionally biased region" description="Polar residues" evidence="1">
    <location>
        <begin position="20"/>
        <end position="29"/>
    </location>
</feature>
<evidence type="ECO:0000313" key="2">
    <source>
        <dbReference type="EMBL" id="KRG95310.1"/>
    </source>
</evidence>
<dbReference type="InParanoid" id="A0A0R0EYB0"/>
<feature type="compositionally biased region" description="Basic and acidic residues" evidence="1">
    <location>
        <begin position="1"/>
        <end position="19"/>
    </location>
</feature>
<keyword evidence="4" id="KW-1185">Reference proteome</keyword>
<gene>
    <name evidence="2" type="ORF">GLYMA_19G142800</name>
</gene>
<name>A0A0R0EYB0_SOYBN</name>
<proteinExistence type="predicted"/>
<feature type="compositionally biased region" description="Basic residues" evidence="1">
    <location>
        <begin position="48"/>
        <end position="58"/>
    </location>
</feature>
<dbReference type="Proteomes" id="UP000008827">
    <property type="component" value="Chromosome 19"/>
</dbReference>
<dbReference type="EMBL" id="CM000852">
    <property type="protein sequence ID" value="KRG95310.1"/>
    <property type="molecule type" value="Genomic_DNA"/>
</dbReference>
<evidence type="ECO:0000313" key="4">
    <source>
        <dbReference type="Proteomes" id="UP000008827"/>
    </source>
</evidence>
<reference evidence="3" key="2">
    <citation type="submission" date="2018-02" db="UniProtKB">
        <authorList>
            <consortium name="EnsemblPlants"/>
        </authorList>
    </citation>
    <scope>IDENTIFICATION</scope>
    <source>
        <strain evidence="3">Williams 82</strain>
    </source>
</reference>
<reference evidence="2" key="3">
    <citation type="submission" date="2018-07" db="EMBL/GenBank/DDBJ databases">
        <title>WGS assembly of Glycine max.</title>
        <authorList>
            <person name="Schmutz J."/>
            <person name="Cannon S."/>
            <person name="Schlueter J."/>
            <person name="Ma J."/>
            <person name="Mitros T."/>
            <person name="Nelson W."/>
            <person name="Hyten D."/>
            <person name="Song Q."/>
            <person name="Thelen J."/>
            <person name="Cheng J."/>
            <person name="Xu D."/>
            <person name="Hellsten U."/>
            <person name="May G."/>
            <person name="Yu Y."/>
            <person name="Sakurai T."/>
            <person name="Umezawa T."/>
            <person name="Bhattacharyya M."/>
            <person name="Sandhu D."/>
            <person name="Valliyodan B."/>
            <person name="Lindquist E."/>
            <person name="Peto M."/>
            <person name="Grant D."/>
            <person name="Shu S."/>
            <person name="Goodstein D."/>
            <person name="Barry K."/>
            <person name="Futrell-Griggs M."/>
            <person name="Abernathy B."/>
            <person name="Du J."/>
            <person name="Tian Z."/>
            <person name="Zhu L."/>
            <person name="Gill N."/>
            <person name="Joshi T."/>
            <person name="Libault M."/>
            <person name="Sethuraman A."/>
            <person name="Zhang X."/>
            <person name="Shinozaki K."/>
            <person name="Nguyen H."/>
            <person name="Wing R."/>
            <person name="Cregan P."/>
            <person name="Specht J."/>
            <person name="Grimwood J."/>
            <person name="Rokhsar D."/>
            <person name="Stacey G."/>
            <person name="Shoemaker R."/>
            <person name="Jackson S."/>
        </authorList>
    </citation>
    <scope>NUCLEOTIDE SEQUENCE</scope>
    <source>
        <tissue evidence="2">Callus</tissue>
    </source>
</reference>
<organism evidence="2">
    <name type="scientific">Glycine max</name>
    <name type="common">Soybean</name>
    <name type="synonym">Glycine hispida</name>
    <dbReference type="NCBI Taxonomy" id="3847"/>
    <lineage>
        <taxon>Eukaryota</taxon>
        <taxon>Viridiplantae</taxon>
        <taxon>Streptophyta</taxon>
        <taxon>Embryophyta</taxon>
        <taxon>Tracheophyta</taxon>
        <taxon>Spermatophyta</taxon>
        <taxon>Magnoliopsida</taxon>
        <taxon>eudicotyledons</taxon>
        <taxon>Gunneridae</taxon>
        <taxon>Pentapetalae</taxon>
        <taxon>rosids</taxon>
        <taxon>fabids</taxon>
        <taxon>Fabales</taxon>
        <taxon>Fabaceae</taxon>
        <taxon>Papilionoideae</taxon>
        <taxon>50 kb inversion clade</taxon>
        <taxon>NPAAA clade</taxon>
        <taxon>indigoferoid/millettioid clade</taxon>
        <taxon>Phaseoleae</taxon>
        <taxon>Glycine</taxon>
        <taxon>Glycine subgen. Soja</taxon>
    </lineage>
</organism>
<sequence>MQRKEGARRVATRRVHEESQQGGCKQNKVTQEKEEIHRGKNNNLHGRETHRHVSYRHG</sequence>
<dbReference type="EnsemblPlants" id="KRG95310">
    <property type="protein sequence ID" value="KRG95310"/>
    <property type="gene ID" value="GLYMA_19G142800"/>
</dbReference>
<dbReference type="Gramene" id="KRG95310">
    <property type="protein sequence ID" value="KRG95310"/>
    <property type="gene ID" value="GLYMA_19G142800"/>
</dbReference>
<dbReference type="AlphaFoldDB" id="A0A0R0EYB0"/>
<evidence type="ECO:0000256" key="1">
    <source>
        <dbReference type="SAM" id="MobiDB-lite"/>
    </source>
</evidence>
<accession>A0A0R0EYB0</accession>
<evidence type="ECO:0000313" key="3">
    <source>
        <dbReference type="EnsemblPlants" id="KRG95310"/>
    </source>
</evidence>
<protein>
    <submittedName>
        <fullName evidence="2 3">Uncharacterized protein</fullName>
    </submittedName>
</protein>
<dbReference type="SMR" id="A0A0R0EYB0"/>
<reference evidence="2 3" key="1">
    <citation type="journal article" date="2010" name="Nature">
        <title>Genome sequence of the palaeopolyploid soybean.</title>
        <authorList>
            <person name="Schmutz J."/>
            <person name="Cannon S.B."/>
            <person name="Schlueter J."/>
            <person name="Ma J."/>
            <person name="Mitros T."/>
            <person name="Nelson W."/>
            <person name="Hyten D.L."/>
            <person name="Song Q."/>
            <person name="Thelen J.J."/>
            <person name="Cheng J."/>
            <person name="Xu D."/>
            <person name="Hellsten U."/>
            <person name="May G.D."/>
            <person name="Yu Y."/>
            <person name="Sakurai T."/>
            <person name="Umezawa T."/>
            <person name="Bhattacharyya M.K."/>
            <person name="Sandhu D."/>
            <person name="Valliyodan B."/>
            <person name="Lindquist E."/>
            <person name="Peto M."/>
            <person name="Grant D."/>
            <person name="Shu S."/>
            <person name="Goodstein D."/>
            <person name="Barry K."/>
            <person name="Futrell-Griggs M."/>
            <person name="Abernathy B."/>
            <person name="Du J."/>
            <person name="Tian Z."/>
            <person name="Zhu L."/>
            <person name="Gill N."/>
            <person name="Joshi T."/>
            <person name="Libault M."/>
            <person name="Sethuraman A."/>
            <person name="Zhang X.-C."/>
            <person name="Shinozaki K."/>
            <person name="Nguyen H.T."/>
            <person name="Wing R.A."/>
            <person name="Cregan P."/>
            <person name="Specht J."/>
            <person name="Grimwood J."/>
            <person name="Rokhsar D."/>
            <person name="Stacey G."/>
            <person name="Shoemaker R.C."/>
            <person name="Jackson S.A."/>
        </authorList>
    </citation>
    <scope>NUCLEOTIDE SEQUENCE [LARGE SCALE GENOMIC DNA]</scope>
    <source>
        <strain evidence="3">cv. Williams 82</strain>
        <tissue evidence="2">Callus</tissue>
    </source>
</reference>